<feature type="domain" description="DUF7587" evidence="1">
    <location>
        <begin position="6"/>
        <end position="106"/>
    </location>
</feature>
<proteinExistence type="predicted"/>
<evidence type="ECO:0000313" key="2">
    <source>
        <dbReference type="EMBL" id="KAF7514237.1"/>
    </source>
</evidence>
<dbReference type="Proteomes" id="UP000606974">
    <property type="component" value="Unassembled WGS sequence"/>
</dbReference>
<dbReference type="InterPro" id="IPR056009">
    <property type="entry name" value="DUF7587"/>
</dbReference>
<name>A0A8H7AWL6_9EURO</name>
<sequence length="195" mass="22431">MVARDPNRPITREAFDDCLSWKKVETPFIPFFSNWQRALKMRRRLIEKGEEDVCIVAIWSKGLRNVYDAYEVAKTLVYGDGSSNSRNRLADHLDEYLVFREIPADAYRVLAIFNGRREQENIDLSVPGLTGSATVPDAFMRDVPGRTAKDKLKNEIYQHTGISEESEHLLYLVRSMVGAFGFPWTSFVVVRTHQD</sequence>
<gene>
    <name evidence="2" type="ORF">GJ744_000007</name>
</gene>
<reference evidence="2" key="1">
    <citation type="submission" date="2020-02" db="EMBL/GenBank/DDBJ databases">
        <authorList>
            <person name="Palmer J.M."/>
        </authorList>
    </citation>
    <scope>NUCLEOTIDE SEQUENCE</scope>
    <source>
        <strain evidence="2">EPUS1.4</strain>
        <tissue evidence="2">Thallus</tissue>
    </source>
</reference>
<dbReference type="OrthoDB" id="5383867at2759"/>
<dbReference type="Pfam" id="PF24494">
    <property type="entry name" value="DUF7587"/>
    <property type="match status" value="1"/>
</dbReference>
<evidence type="ECO:0000313" key="3">
    <source>
        <dbReference type="Proteomes" id="UP000606974"/>
    </source>
</evidence>
<accession>A0A8H7AWL6</accession>
<protein>
    <recommendedName>
        <fullName evidence="1">DUF7587 domain-containing protein</fullName>
    </recommendedName>
</protein>
<dbReference type="EMBL" id="JAACFV010000001">
    <property type="protein sequence ID" value="KAF7514237.1"/>
    <property type="molecule type" value="Genomic_DNA"/>
</dbReference>
<comment type="caution">
    <text evidence="2">The sequence shown here is derived from an EMBL/GenBank/DDBJ whole genome shotgun (WGS) entry which is preliminary data.</text>
</comment>
<keyword evidence="3" id="KW-1185">Reference proteome</keyword>
<organism evidence="2 3">
    <name type="scientific">Endocarpon pusillum</name>
    <dbReference type="NCBI Taxonomy" id="364733"/>
    <lineage>
        <taxon>Eukaryota</taxon>
        <taxon>Fungi</taxon>
        <taxon>Dikarya</taxon>
        <taxon>Ascomycota</taxon>
        <taxon>Pezizomycotina</taxon>
        <taxon>Eurotiomycetes</taxon>
        <taxon>Chaetothyriomycetidae</taxon>
        <taxon>Verrucariales</taxon>
        <taxon>Verrucariaceae</taxon>
        <taxon>Endocarpon</taxon>
    </lineage>
</organism>
<dbReference type="AlphaFoldDB" id="A0A8H7AWL6"/>
<evidence type="ECO:0000259" key="1">
    <source>
        <dbReference type="Pfam" id="PF24494"/>
    </source>
</evidence>